<evidence type="ECO:0000256" key="3">
    <source>
        <dbReference type="ARBA" id="ARBA00022729"/>
    </source>
</evidence>
<sequence length="294" mass="31716">MGFLKRIGLAAALLACLIPAARAESITLAVTDVGGMKKLQESFGPFKDALSKATGQEITLLPVETHTAALEALRAKKVDFLLTGPAEYVVIHKQTKARIVVGLLRPDYFATIVTLADSPYRSVQDLKGTKIGLGDAGSTSRHLGPLQALADAGLNPLKDAKVVNFDTRTLWDALKRKEVAAIGMNNANFIAARKLEKKMGGLPPDAFRVIAHGPVLPSDVLVAGAHVDEQAVEKVRNAVSTHSDELISAIVNGRGNKKYRGMRFVTHVDDSDYDYVRSMYATAGYPEYDKFIGD</sequence>
<dbReference type="Proteomes" id="UP000199005">
    <property type="component" value="Unassembled WGS sequence"/>
</dbReference>
<dbReference type="Proteomes" id="UP000199250">
    <property type="component" value="Unassembled WGS sequence"/>
</dbReference>
<evidence type="ECO:0000313" key="9">
    <source>
        <dbReference type="Proteomes" id="UP000199250"/>
    </source>
</evidence>
<evidence type="ECO:0000313" key="7">
    <source>
        <dbReference type="EMBL" id="SEP68113.1"/>
    </source>
</evidence>
<dbReference type="GO" id="GO:0042597">
    <property type="term" value="C:periplasmic space"/>
    <property type="evidence" value="ECO:0007669"/>
    <property type="project" value="UniProtKB-SubCell"/>
</dbReference>
<dbReference type="Pfam" id="PF12974">
    <property type="entry name" value="Phosphonate-bd"/>
    <property type="match status" value="1"/>
</dbReference>
<feature type="chain" id="PRO_5011394681" evidence="4">
    <location>
        <begin position="24"/>
        <end position="294"/>
    </location>
</feature>
<evidence type="ECO:0000256" key="4">
    <source>
        <dbReference type="SAM" id="SignalP"/>
    </source>
</evidence>
<evidence type="ECO:0000313" key="6">
    <source>
        <dbReference type="EMBL" id="SEI46360.1"/>
    </source>
</evidence>
<dbReference type="SUPFAM" id="SSF53850">
    <property type="entry name" value="Periplasmic binding protein-like II"/>
    <property type="match status" value="1"/>
</dbReference>
<dbReference type="Gene3D" id="3.40.190.10">
    <property type="entry name" value="Periplasmic binding protein-like II"/>
    <property type="match status" value="2"/>
</dbReference>
<dbReference type="STRING" id="170623.SAMN04244579_00582"/>
<reference evidence="8 9" key="1">
    <citation type="submission" date="2016-10" db="EMBL/GenBank/DDBJ databases">
        <authorList>
            <person name="de Groot N.N."/>
        </authorList>
    </citation>
    <scope>NUCLEOTIDE SEQUENCE [LARGE SCALE GENOMIC DNA]</scope>
    <source>
        <strain evidence="5 8">DSM 1041</strain>
        <strain evidence="6 9">DSM 373</strain>
        <strain evidence="7 10">DSM 378</strain>
    </source>
</reference>
<organism evidence="7 10">
    <name type="scientific">Azotobacter beijerinckii</name>
    <dbReference type="NCBI Taxonomy" id="170623"/>
    <lineage>
        <taxon>Bacteria</taxon>
        <taxon>Pseudomonadati</taxon>
        <taxon>Pseudomonadota</taxon>
        <taxon>Gammaproteobacteria</taxon>
        <taxon>Pseudomonadales</taxon>
        <taxon>Pseudomonadaceae</taxon>
        <taxon>Azotobacter</taxon>
    </lineage>
</organism>
<comment type="subcellular location">
    <subcellularLocation>
        <location evidence="1">Periplasm</location>
    </subcellularLocation>
</comment>
<comment type="similarity">
    <text evidence="2">Belongs to the bacterial solute-binding protein SsuA/TauA family.</text>
</comment>
<feature type="signal peptide" evidence="4">
    <location>
        <begin position="1"/>
        <end position="23"/>
    </location>
</feature>
<accession>A0A1H8ZV11</accession>
<dbReference type="Proteomes" id="UP000199267">
    <property type="component" value="Unassembled WGS sequence"/>
</dbReference>
<dbReference type="RefSeq" id="WP_090618962.1">
    <property type="nucleotide sequence ID" value="NZ_FNYO01000005.1"/>
</dbReference>
<dbReference type="EMBL" id="FNYQ01000004">
    <property type="protein sequence ID" value="SEI46360.1"/>
    <property type="molecule type" value="Genomic_DNA"/>
</dbReference>
<evidence type="ECO:0000313" key="5">
    <source>
        <dbReference type="EMBL" id="SEI46009.1"/>
    </source>
</evidence>
<dbReference type="AlphaFoldDB" id="A0A1H8ZV11"/>
<gene>
    <name evidence="6" type="ORF">SAMN04244572_00383</name>
    <name evidence="7" type="ORF">SAMN04244573_00271</name>
    <name evidence="5" type="ORF">SAMN04244579_00582</name>
</gene>
<dbReference type="OrthoDB" id="225238at2"/>
<evidence type="ECO:0000256" key="1">
    <source>
        <dbReference type="ARBA" id="ARBA00004418"/>
    </source>
</evidence>
<dbReference type="PANTHER" id="PTHR30024">
    <property type="entry name" value="ALIPHATIC SULFONATES-BINDING PROTEIN-RELATED"/>
    <property type="match status" value="1"/>
</dbReference>
<dbReference type="EMBL" id="FNYO01000005">
    <property type="protein sequence ID" value="SEI46009.1"/>
    <property type="molecule type" value="Genomic_DNA"/>
</dbReference>
<keyword evidence="3 4" id="KW-0732">Signal</keyword>
<protein>
    <submittedName>
        <fullName evidence="7">Phosphonate transport system substrate-binding protein</fullName>
    </submittedName>
</protein>
<dbReference type="EMBL" id="FOFJ01000002">
    <property type="protein sequence ID" value="SEP68113.1"/>
    <property type="molecule type" value="Genomic_DNA"/>
</dbReference>
<evidence type="ECO:0000313" key="10">
    <source>
        <dbReference type="Proteomes" id="UP000199267"/>
    </source>
</evidence>
<evidence type="ECO:0000313" key="8">
    <source>
        <dbReference type="Proteomes" id="UP000199005"/>
    </source>
</evidence>
<dbReference type="PANTHER" id="PTHR30024:SF47">
    <property type="entry name" value="TAURINE-BINDING PERIPLASMIC PROTEIN"/>
    <property type="match status" value="1"/>
</dbReference>
<proteinExistence type="inferred from homology"/>
<evidence type="ECO:0000256" key="2">
    <source>
        <dbReference type="ARBA" id="ARBA00010742"/>
    </source>
</evidence>
<name>A0A1H8ZV11_9GAMM</name>